<sequence>MMRKGGMAGTLGGARKMRDAALAAVAGLFLLGALAGGSRRTSTELMSVAYGLLPISERVSFSQAAAQCPVTESVRAGVWAAVCPTGDELMWCSRMADAVVDDVVDATKCEDDTTCRAMAASPCAVACTGALDWWEVCSWQAVARFDDVCAGTFVPTAPDAAPVEGALYVPLADDGLDSCDSYAFCEACMSSVDARQSCASRLALTGGVVVAEIDGVAKEGYKHGGTAATALLLNAAEVCSARRLRRR</sequence>
<keyword evidence="2" id="KW-1185">Reference proteome</keyword>
<comment type="caution">
    <text evidence="1">The sequence shown here is derived from an EMBL/GenBank/DDBJ whole genome shotgun (WGS) entry which is preliminary data.</text>
</comment>
<evidence type="ECO:0000313" key="1">
    <source>
        <dbReference type="EMBL" id="CAH0380301.1"/>
    </source>
</evidence>
<organism evidence="1 2">
    <name type="scientific">Pelagomonas calceolata</name>
    <dbReference type="NCBI Taxonomy" id="35677"/>
    <lineage>
        <taxon>Eukaryota</taxon>
        <taxon>Sar</taxon>
        <taxon>Stramenopiles</taxon>
        <taxon>Ochrophyta</taxon>
        <taxon>Pelagophyceae</taxon>
        <taxon>Pelagomonadales</taxon>
        <taxon>Pelagomonadaceae</taxon>
        <taxon>Pelagomonas</taxon>
    </lineage>
</organism>
<name>A0A8J2T3B3_9STRA</name>
<dbReference type="EMBL" id="CAKKNE010000006">
    <property type="protein sequence ID" value="CAH0380301.1"/>
    <property type="molecule type" value="Genomic_DNA"/>
</dbReference>
<reference evidence="1" key="1">
    <citation type="submission" date="2021-11" db="EMBL/GenBank/DDBJ databases">
        <authorList>
            <consortium name="Genoscope - CEA"/>
            <person name="William W."/>
        </authorList>
    </citation>
    <scope>NUCLEOTIDE SEQUENCE</scope>
</reference>
<dbReference type="AlphaFoldDB" id="A0A8J2T3B3"/>
<dbReference type="Proteomes" id="UP000789595">
    <property type="component" value="Unassembled WGS sequence"/>
</dbReference>
<gene>
    <name evidence="1" type="ORF">PECAL_6P19430</name>
</gene>
<protein>
    <submittedName>
        <fullName evidence="1">Uncharacterized protein</fullName>
    </submittedName>
</protein>
<evidence type="ECO:0000313" key="2">
    <source>
        <dbReference type="Proteomes" id="UP000789595"/>
    </source>
</evidence>
<proteinExistence type="predicted"/>
<accession>A0A8J2T3B3</accession>